<reference evidence="1 2" key="1">
    <citation type="submission" date="2019-05" db="EMBL/GenBank/DDBJ databases">
        <authorList>
            <consortium name="Science for Life Laboratories"/>
        </authorList>
    </citation>
    <scope>NUCLEOTIDE SEQUENCE [LARGE SCALE GENOMIC DNA]</scope>
    <source>
        <strain evidence="1">Soil9</strain>
    </source>
</reference>
<dbReference type="AlphaFoldDB" id="A0A6P2CUR5"/>
<evidence type="ECO:0000313" key="1">
    <source>
        <dbReference type="EMBL" id="VTR92898.1"/>
    </source>
</evidence>
<protein>
    <submittedName>
        <fullName evidence="1">Uncharacterized protein</fullName>
    </submittedName>
</protein>
<sequence>MPGNARRASAVSVTLLQALERATLDRAEQLRLELETEFADLVEEQRSLCARSNRPGTRPLRR</sequence>
<proteinExistence type="predicted"/>
<organism evidence="1 2">
    <name type="scientific">Gemmata massiliana</name>
    <dbReference type="NCBI Taxonomy" id="1210884"/>
    <lineage>
        <taxon>Bacteria</taxon>
        <taxon>Pseudomonadati</taxon>
        <taxon>Planctomycetota</taxon>
        <taxon>Planctomycetia</taxon>
        <taxon>Gemmatales</taxon>
        <taxon>Gemmataceae</taxon>
        <taxon>Gemmata</taxon>
    </lineage>
</organism>
<name>A0A6P2CUR5_9BACT</name>
<keyword evidence="2" id="KW-1185">Reference proteome</keyword>
<dbReference type="EMBL" id="LR593886">
    <property type="protein sequence ID" value="VTR92898.1"/>
    <property type="molecule type" value="Genomic_DNA"/>
</dbReference>
<dbReference type="Proteomes" id="UP000464178">
    <property type="component" value="Chromosome"/>
</dbReference>
<dbReference type="KEGG" id="gms:SOIL9_48160"/>
<evidence type="ECO:0000313" key="2">
    <source>
        <dbReference type="Proteomes" id="UP000464178"/>
    </source>
</evidence>
<accession>A0A6P2CUR5</accession>
<gene>
    <name evidence="1" type="ORF">SOIL9_48160</name>
</gene>